<dbReference type="Gene3D" id="1.20.1070.10">
    <property type="entry name" value="Rhodopsin 7-helix transmembrane proteins"/>
    <property type="match status" value="1"/>
</dbReference>
<dbReference type="InterPro" id="IPR017981">
    <property type="entry name" value="GPCR_2-like_7TM"/>
</dbReference>
<evidence type="ECO:0000256" key="1">
    <source>
        <dbReference type="ARBA" id="ARBA00004141"/>
    </source>
</evidence>
<proteinExistence type="predicted"/>
<dbReference type="Pfam" id="PF00002">
    <property type="entry name" value="7tm_2"/>
    <property type="match status" value="1"/>
</dbReference>
<evidence type="ECO:0000256" key="3">
    <source>
        <dbReference type="ARBA" id="ARBA00022989"/>
    </source>
</evidence>
<dbReference type="PRINTS" id="PR00249">
    <property type="entry name" value="GPCRSECRETIN"/>
</dbReference>
<reference evidence="5" key="1">
    <citation type="submission" date="2020-04" db="EMBL/GenBank/DDBJ databases">
        <authorList>
            <person name="Alioto T."/>
            <person name="Alioto T."/>
            <person name="Gomez Garrido J."/>
        </authorList>
    </citation>
    <scope>NUCLEOTIDE SEQUENCE</scope>
    <source>
        <strain evidence="5">A484AB</strain>
    </source>
</reference>
<dbReference type="EMBL" id="CACRXK020022949">
    <property type="protein sequence ID" value="CAB4037323.1"/>
    <property type="molecule type" value="Genomic_DNA"/>
</dbReference>
<evidence type="ECO:0000256" key="4">
    <source>
        <dbReference type="ARBA" id="ARBA00023136"/>
    </source>
</evidence>
<dbReference type="GO" id="GO:0004930">
    <property type="term" value="F:G protein-coupled receptor activity"/>
    <property type="evidence" value="ECO:0007669"/>
    <property type="project" value="InterPro"/>
</dbReference>
<evidence type="ECO:0000313" key="5">
    <source>
        <dbReference type="EMBL" id="CAB4037323.1"/>
    </source>
</evidence>
<protein>
    <submittedName>
        <fullName evidence="5">Adhesion G- coupled receptor D1-like</fullName>
    </submittedName>
</protein>
<gene>
    <name evidence="5" type="ORF">PACLA_8A023641</name>
</gene>
<name>A0A7D9JWR0_PARCT</name>
<keyword evidence="2" id="KW-0812">Transmembrane</keyword>
<dbReference type="GO" id="GO:0005886">
    <property type="term" value="C:plasma membrane"/>
    <property type="evidence" value="ECO:0007669"/>
    <property type="project" value="TreeGrafter"/>
</dbReference>
<evidence type="ECO:0000313" key="6">
    <source>
        <dbReference type="Proteomes" id="UP001152795"/>
    </source>
</evidence>
<accession>A0A7D9JWR0</accession>
<comment type="subcellular location">
    <subcellularLocation>
        <location evidence="1">Membrane</location>
        <topology evidence="1">Multi-pass membrane protein</topology>
    </subcellularLocation>
</comment>
<dbReference type="PANTHER" id="PTHR12011:SF347">
    <property type="entry name" value="FI21270P1-RELATED"/>
    <property type="match status" value="1"/>
</dbReference>
<comment type="caution">
    <text evidence="5">The sequence shown here is derived from an EMBL/GenBank/DDBJ whole genome shotgun (WGS) entry which is preliminary data.</text>
</comment>
<organism evidence="5 6">
    <name type="scientific">Paramuricea clavata</name>
    <name type="common">Red gorgonian</name>
    <name type="synonym">Violescent sea-whip</name>
    <dbReference type="NCBI Taxonomy" id="317549"/>
    <lineage>
        <taxon>Eukaryota</taxon>
        <taxon>Metazoa</taxon>
        <taxon>Cnidaria</taxon>
        <taxon>Anthozoa</taxon>
        <taxon>Octocorallia</taxon>
        <taxon>Malacalcyonacea</taxon>
        <taxon>Plexauridae</taxon>
        <taxon>Paramuricea</taxon>
    </lineage>
</organism>
<keyword evidence="4" id="KW-0472">Membrane</keyword>
<dbReference type="PANTHER" id="PTHR12011">
    <property type="entry name" value="ADHESION G-PROTEIN COUPLED RECEPTOR"/>
    <property type="match status" value="1"/>
</dbReference>
<keyword evidence="3" id="KW-1133">Transmembrane helix</keyword>
<evidence type="ECO:0000256" key="2">
    <source>
        <dbReference type="ARBA" id="ARBA00022692"/>
    </source>
</evidence>
<dbReference type="InterPro" id="IPR000832">
    <property type="entry name" value="GPCR_2_secretin-like"/>
</dbReference>
<sequence length="237" mass="26044">MLCEGVIVYLQLVNVYTGLGLGGKHLKVFYVIGWGIPVVVVAVLVGFNDRKDFITKHACWCRGDGVLFWTFVGTIGLILLINLVIFVLALRSALSFSTVNAARTLSSTKDSTDTTKATAETILRKAKLGLKGSAILLPLLGLTWVFGLLVFNRDTIVFKYLFAICNSLQGMMIFVFHVLINKRVHEAISREKKPREARHITNIAVNNTCGTLSTSERNCGKSSGILSEDLELLAKPQ</sequence>
<dbReference type="AlphaFoldDB" id="A0A7D9JWR0"/>
<keyword evidence="6" id="KW-1185">Reference proteome</keyword>
<dbReference type="PROSITE" id="PS50261">
    <property type="entry name" value="G_PROTEIN_RECEP_F2_4"/>
    <property type="match status" value="1"/>
</dbReference>
<dbReference type="OrthoDB" id="1100386at2759"/>
<dbReference type="GO" id="GO:0007166">
    <property type="term" value="P:cell surface receptor signaling pathway"/>
    <property type="evidence" value="ECO:0007669"/>
    <property type="project" value="InterPro"/>
</dbReference>
<keyword evidence="5" id="KW-0675">Receptor</keyword>
<dbReference type="Proteomes" id="UP001152795">
    <property type="component" value="Unassembled WGS sequence"/>
</dbReference>